<reference evidence="2 3" key="1">
    <citation type="journal article" date="2004" name="Proc. Natl. Acad. Sci. U.S.A.">
        <title>Genome sequence of the deep-sea gamma-proteobacterium Idiomarina loihiensis reveals amino acid fermentation as a source of carbon and energy.</title>
        <authorList>
            <person name="Hou S."/>
            <person name="Saw J.H."/>
            <person name="Lee K.S."/>
            <person name="Freitas T.A."/>
            <person name="Belisle C."/>
            <person name="Kawarabayasi Y."/>
            <person name="Donachie S.P."/>
            <person name="Pikina A."/>
            <person name="Galperin M.Y."/>
            <person name="Koonin E.V."/>
            <person name="Makarova K.S."/>
            <person name="Omelchenko M.V."/>
            <person name="Sorokin A."/>
            <person name="Wolf Y.I."/>
            <person name="Li Q.X."/>
            <person name="Keum Y.S."/>
            <person name="Campbell S."/>
            <person name="Denery J."/>
            <person name="Aizawa S."/>
            <person name="Shibata S."/>
            <person name="Malahoff A."/>
            <person name="Alam M."/>
        </authorList>
    </citation>
    <scope>NUCLEOTIDE SEQUENCE [LARGE SCALE GENOMIC DNA]</scope>
    <source>
        <strain evidence="3">ATCC BAA-735 / DSM 15497 / L2-TR</strain>
    </source>
</reference>
<gene>
    <name evidence="2" type="primary">abgT_2</name>
    <name evidence="2" type="ordered locus">IL1671</name>
</gene>
<dbReference type="PANTHER" id="PTHR30282:SF1">
    <property type="entry name" value="ABGT FAMILY TRANSPORTER"/>
    <property type="match status" value="1"/>
</dbReference>
<evidence type="ECO:0000313" key="3">
    <source>
        <dbReference type="Proteomes" id="UP000001171"/>
    </source>
</evidence>
<dbReference type="InterPro" id="IPR004697">
    <property type="entry name" value="AbgT"/>
</dbReference>
<organism evidence="2 3">
    <name type="scientific">Idiomarina loihiensis (strain ATCC BAA-735 / DSM 15497 / L2-TR)</name>
    <dbReference type="NCBI Taxonomy" id="283942"/>
    <lineage>
        <taxon>Bacteria</taxon>
        <taxon>Pseudomonadati</taxon>
        <taxon>Pseudomonadota</taxon>
        <taxon>Gammaproteobacteria</taxon>
        <taxon>Alteromonadales</taxon>
        <taxon>Idiomarinaceae</taxon>
        <taxon>Idiomarina</taxon>
    </lineage>
</organism>
<feature type="transmembrane region" description="Helical" evidence="1">
    <location>
        <begin position="37"/>
        <end position="55"/>
    </location>
</feature>
<dbReference type="KEGG" id="ilo:IL1671"/>
<keyword evidence="1" id="KW-1133">Transmembrane helix</keyword>
<dbReference type="GO" id="GO:0015558">
    <property type="term" value="F:secondary active p-aminobenzoyl-glutamate transmembrane transporter activity"/>
    <property type="evidence" value="ECO:0007669"/>
    <property type="project" value="InterPro"/>
</dbReference>
<dbReference type="EMBL" id="AE017340">
    <property type="protein sequence ID" value="AAV82504.1"/>
    <property type="molecule type" value="Genomic_DNA"/>
</dbReference>
<dbReference type="eggNOG" id="COG2978">
    <property type="taxonomic scope" value="Bacteria"/>
</dbReference>
<name>Q5QZK6_IDILO</name>
<keyword evidence="1" id="KW-0472">Membrane</keyword>
<dbReference type="Proteomes" id="UP000001171">
    <property type="component" value="Chromosome"/>
</dbReference>
<keyword evidence="3" id="KW-1185">Reference proteome</keyword>
<dbReference type="PANTHER" id="PTHR30282">
    <property type="entry name" value="P-AMINOBENZOYL GLUTAMATE TRANSPORTER"/>
    <property type="match status" value="1"/>
</dbReference>
<evidence type="ECO:0000256" key="1">
    <source>
        <dbReference type="SAM" id="Phobius"/>
    </source>
</evidence>
<evidence type="ECO:0000313" key="2">
    <source>
        <dbReference type="EMBL" id="AAV82504.1"/>
    </source>
</evidence>
<proteinExistence type="predicted"/>
<dbReference type="Pfam" id="PF03806">
    <property type="entry name" value="ABG_transport"/>
    <property type="match status" value="1"/>
</dbReference>
<keyword evidence="1" id="KW-0812">Transmembrane</keyword>
<dbReference type="HOGENOM" id="CLU_2081636_0_0_6"/>
<dbReference type="AlphaFoldDB" id="Q5QZK6"/>
<sequence length="117" mass="12639">MAQSPQPDRSQKDKPDSLLNRLLDGVEKVGNKLPDPAVMFFGLLIIVWVMSWLLSGVSFDEKHPLTGDSIGVINLLSGTEFAAFLANMVDTFMGFAPPGGCAGRYAGCRCSRTLGLY</sequence>
<dbReference type="STRING" id="283942.IL1671"/>
<protein>
    <submittedName>
        <fullName evidence="2">Probable p-aminobenzoyl-glutamate transporter</fullName>
    </submittedName>
</protein>
<accession>Q5QZK6</accession>
<dbReference type="GO" id="GO:1902604">
    <property type="term" value="P:p-aminobenzoyl-glutamate transmembrane transport"/>
    <property type="evidence" value="ECO:0007669"/>
    <property type="project" value="InterPro"/>
</dbReference>